<dbReference type="InterPro" id="IPR016064">
    <property type="entry name" value="NAD/diacylglycerol_kinase_sf"/>
</dbReference>
<dbReference type="EMBL" id="JAXCGZ010015245">
    <property type="protein sequence ID" value="KAK7070757.1"/>
    <property type="molecule type" value="Genomic_DNA"/>
</dbReference>
<keyword evidence="3" id="KW-0418">Kinase</keyword>
<organism evidence="3 4">
    <name type="scientific">Halocaridina rubra</name>
    <name type="common">Hawaiian red shrimp</name>
    <dbReference type="NCBI Taxonomy" id="373956"/>
    <lineage>
        <taxon>Eukaryota</taxon>
        <taxon>Metazoa</taxon>
        <taxon>Ecdysozoa</taxon>
        <taxon>Arthropoda</taxon>
        <taxon>Crustacea</taxon>
        <taxon>Multicrustacea</taxon>
        <taxon>Malacostraca</taxon>
        <taxon>Eumalacostraca</taxon>
        <taxon>Eucarida</taxon>
        <taxon>Decapoda</taxon>
        <taxon>Pleocyemata</taxon>
        <taxon>Caridea</taxon>
        <taxon>Atyoidea</taxon>
        <taxon>Atyidae</taxon>
        <taxon>Halocaridina</taxon>
    </lineage>
</organism>
<feature type="domain" description="YegS/DAGK C-terminal" evidence="2">
    <location>
        <begin position="202"/>
        <end position="297"/>
    </location>
</feature>
<evidence type="ECO:0000256" key="1">
    <source>
        <dbReference type="SAM" id="MobiDB-lite"/>
    </source>
</evidence>
<evidence type="ECO:0000259" key="2">
    <source>
        <dbReference type="Pfam" id="PF19279"/>
    </source>
</evidence>
<dbReference type="Proteomes" id="UP001381693">
    <property type="component" value="Unassembled WGS sequence"/>
</dbReference>
<dbReference type="GO" id="GO:0005737">
    <property type="term" value="C:cytoplasm"/>
    <property type="evidence" value="ECO:0007669"/>
    <property type="project" value="TreeGrafter"/>
</dbReference>
<comment type="caution">
    <text evidence="3">The sequence shown here is derived from an EMBL/GenBank/DDBJ whole genome shotgun (WGS) entry which is preliminary data.</text>
</comment>
<reference evidence="3 4" key="1">
    <citation type="submission" date="2023-11" db="EMBL/GenBank/DDBJ databases">
        <title>Halocaridina rubra genome assembly.</title>
        <authorList>
            <person name="Smith C."/>
        </authorList>
    </citation>
    <scope>NUCLEOTIDE SEQUENCE [LARGE SCALE GENOMIC DNA]</scope>
    <source>
        <strain evidence="3">EP-1</strain>
        <tissue evidence="3">Whole</tissue>
    </source>
</reference>
<proteinExistence type="predicted"/>
<sequence>MANPVLVSTLNLAYGYTSPMDLVLIQTPSDQKLSFLSIGLGLLSDIDIESERLRSIGETRFTIWALARIANMRRYHAKVSFKRSQANISNNNHNIRHILRRSQTVEAESELGRAGLGNQMIRSQSAIAGEDEFCPPLMKADPCSFNEDDHLESRETTSLESTDNFKSGDLSSNGRSNYLQPKLQEPVPEDWETIEDDFVILYACYQTHMGSDIFLAPEATLNDGVIWLLLVRGHATKASITKFLLAMDGSHVNIQGVEMFPVEAFRIEPSGKTGYLTVDGEKIQWGPLQAQILPSKGNIISR</sequence>
<dbReference type="Pfam" id="PF19279">
    <property type="entry name" value="YegS_C"/>
    <property type="match status" value="1"/>
</dbReference>
<protein>
    <submittedName>
        <fullName evidence="3">Sphingosine kinase 2</fullName>
        <ecNumber evidence="3">2.7.1.91</ecNumber>
    </submittedName>
</protein>
<dbReference type="InterPro" id="IPR050187">
    <property type="entry name" value="Lipid_Phosphate_FormReg"/>
</dbReference>
<keyword evidence="4" id="KW-1185">Reference proteome</keyword>
<dbReference type="SUPFAM" id="SSF111331">
    <property type="entry name" value="NAD kinase/diacylglycerol kinase-like"/>
    <property type="match status" value="1"/>
</dbReference>
<evidence type="ECO:0000313" key="4">
    <source>
        <dbReference type="Proteomes" id="UP001381693"/>
    </source>
</evidence>
<dbReference type="GO" id="GO:0046512">
    <property type="term" value="P:sphingosine biosynthetic process"/>
    <property type="evidence" value="ECO:0007669"/>
    <property type="project" value="TreeGrafter"/>
</dbReference>
<dbReference type="GO" id="GO:0016020">
    <property type="term" value="C:membrane"/>
    <property type="evidence" value="ECO:0007669"/>
    <property type="project" value="TreeGrafter"/>
</dbReference>
<dbReference type="PANTHER" id="PTHR12358">
    <property type="entry name" value="SPHINGOSINE KINASE"/>
    <property type="match status" value="1"/>
</dbReference>
<dbReference type="InterPro" id="IPR045540">
    <property type="entry name" value="YegS/DAGK_C"/>
</dbReference>
<feature type="compositionally biased region" description="Polar residues" evidence="1">
    <location>
        <begin position="158"/>
        <end position="179"/>
    </location>
</feature>
<dbReference type="EC" id="2.7.1.91" evidence="3"/>
<evidence type="ECO:0000313" key="3">
    <source>
        <dbReference type="EMBL" id="KAK7070757.1"/>
    </source>
</evidence>
<keyword evidence="3" id="KW-0808">Transferase</keyword>
<dbReference type="AlphaFoldDB" id="A0AAN8WTI6"/>
<gene>
    <name evidence="3" type="primary">SPHK2</name>
    <name evidence="3" type="ORF">SK128_018333</name>
</gene>
<name>A0AAN8WTI6_HALRR</name>
<dbReference type="Gene3D" id="2.60.200.40">
    <property type="match status" value="1"/>
</dbReference>
<dbReference type="PANTHER" id="PTHR12358:SF112">
    <property type="entry name" value="LD11247P-RELATED"/>
    <property type="match status" value="1"/>
</dbReference>
<feature type="compositionally biased region" description="Basic and acidic residues" evidence="1">
    <location>
        <begin position="147"/>
        <end position="157"/>
    </location>
</feature>
<dbReference type="GO" id="GO:0008481">
    <property type="term" value="F:sphingosine kinase activity"/>
    <property type="evidence" value="ECO:0007669"/>
    <property type="project" value="UniProtKB-EC"/>
</dbReference>
<accession>A0AAN8WTI6</accession>
<feature type="region of interest" description="Disordered" evidence="1">
    <location>
        <begin position="145"/>
        <end position="183"/>
    </location>
</feature>